<dbReference type="AlphaFoldDB" id="A0A1Q9A3F4"/>
<protein>
    <submittedName>
        <fullName evidence="2">Uncharacterized protein</fullName>
    </submittedName>
</protein>
<gene>
    <name evidence="2" type="ORF">BJF91_18315</name>
    <name evidence="1" type="ORF">GGQ71_000283</name>
</gene>
<dbReference type="EMBL" id="MKIN01000022">
    <property type="protein sequence ID" value="OLP49062.1"/>
    <property type="molecule type" value="Genomic_DNA"/>
</dbReference>
<dbReference type="OrthoDB" id="7583619at2"/>
<evidence type="ECO:0000313" key="3">
    <source>
        <dbReference type="Proteomes" id="UP000185598"/>
    </source>
</evidence>
<organism evidence="2 3">
    <name type="scientific">Allorhizobium taibaishanense</name>
    <dbReference type="NCBI Taxonomy" id="887144"/>
    <lineage>
        <taxon>Bacteria</taxon>
        <taxon>Pseudomonadati</taxon>
        <taxon>Pseudomonadota</taxon>
        <taxon>Alphaproteobacteria</taxon>
        <taxon>Hyphomicrobiales</taxon>
        <taxon>Rhizobiaceae</taxon>
        <taxon>Rhizobium/Agrobacterium group</taxon>
        <taxon>Allorhizobium</taxon>
    </lineage>
</organism>
<reference evidence="2 3" key="1">
    <citation type="submission" date="2016-09" db="EMBL/GenBank/DDBJ databases">
        <title>Rhizobium oryziradicis sp. nov., isolated from the root of rice.</title>
        <authorList>
            <person name="Zhao J."/>
            <person name="Zhang X."/>
        </authorList>
    </citation>
    <scope>NUCLEOTIDE SEQUENCE [LARGE SCALE GENOMIC DNA]</scope>
    <source>
        <strain evidence="2 3">14971</strain>
    </source>
</reference>
<sequence>MKAMLFAVVTLSSLVGHNALSTEAGSQPTDPVWRAYTRQINLLCPEKHLDHLTPADLRDALDGYKERQTASDQEQMLKAETSSCKGVTAGASCDNVGDIKFASHRGKLTPLARDICAHVNKLPQ</sequence>
<dbReference type="Proteomes" id="UP000185598">
    <property type="component" value="Unassembled WGS sequence"/>
</dbReference>
<proteinExistence type="predicted"/>
<comment type="caution">
    <text evidence="2">The sequence shown here is derived from an EMBL/GenBank/DDBJ whole genome shotgun (WGS) entry which is preliminary data.</text>
</comment>
<evidence type="ECO:0000313" key="1">
    <source>
        <dbReference type="EMBL" id="MBB4006047.1"/>
    </source>
</evidence>
<name>A0A1Q9A3F4_9HYPH</name>
<dbReference type="Proteomes" id="UP000544107">
    <property type="component" value="Unassembled WGS sequence"/>
</dbReference>
<dbReference type="EMBL" id="JACIED010000001">
    <property type="protein sequence ID" value="MBB4006047.1"/>
    <property type="molecule type" value="Genomic_DNA"/>
</dbReference>
<accession>A0A1Q9A3F4</accession>
<evidence type="ECO:0000313" key="4">
    <source>
        <dbReference type="Proteomes" id="UP000544107"/>
    </source>
</evidence>
<evidence type="ECO:0000313" key="2">
    <source>
        <dbReference type="EMBL" id="OLP49062.1"/>
    </source>
</evidence>
<reference evidence="1 4" key="2">
    <citation type="submission" date="2020-08" db="EMBL/GenBank/DDBJ databases">
        <title>Genomic Encyclopedia of Type Strains, Phase IV (KMG-IV): sequencing the most valuable type-strain genomes for metagenomic binning, comparative biology and taxonomic classification.</title>
        <authorList>
            <person name="Goeker M."/>
        </authorList>
    </citation>
    <scope>NUCLEOTIDE SEQUENCE [LARGE SCALE GENOMIC DNA]</scope>
    <source>
        <strain evidence="1 4">DSM 100021</strain>
    </source>
</reference>
<keyword evidence="3" id="KW-1185">Reference proteome</keyword>
<dbReference type="RefSeq" id="WP_075614853.1">
    <property type="nucleotide sequence ID" value="NZ_JACIED010000001.1"/>
</dbReference>